<proteinExistence type="predicted"/>
<comment type="caution">
    <text evidence="1">The sequence shown here is derived from an EMBL/GenBank/DDBJ whole genome shotgun (WGS) entry which is preliminary data.</text>
</comment>
<reference evidence="1 2" key="1">
    <citation type="submission" date="2017-11" db="EMBL/GenBank/DDBJ databases">
        <title>De novo assembly and phasing of dikaryotic genomes from two isolates of Puccinia coronata f. sp. avenae, the causal agent of oat crown rust.</title>
        <authorList>
            <person name="Miller M.E."/>
            <person name="Zhang Y."/>
            <person name="Omidvar V."/>
            <person name="Sperschneider J."/>
            <person name="Schwessinger B."/>
            <person name="Raley C."/>
            <person name="Palmer J.M."/>
            <person name="Garnica D."/>
            <person name="Upadhyaya N."/>
            <person name="Rathjen J."/>
            <person name="Taylor J.M."/>
            <person name="Park R.F."/>
            <person name="Dodds P.N."/>
            <person name="Hirsch C.D."/>
            <person name="Kianian S.F."/>
            <person name="Figueroa M."/>
        </authorList>
    </citation>
    <scope>NUCLEOTIDE SEQUENCE [LARGE SCALE GENOMIC DNA]</scope>
    <source>
        <strain evidence="1">12SD80</strain>
    </source>
</reference>
<dbReference type="Proteomes" id="UP000235392">
    <property type="component" value="Unassembled WGS sequence"/>
</dbReference>
<evidence type="ECO:0000313" key="2">
    <source>
        <dbReference type="Proteomes" id="UP000235392"/>
    </source>
</evidence>
<organism evidence="1 2">
    <name type="scientific">Puccinia coronata f. sp. avenae</name>
    <dbReference type="NCBI Taxonomy" id="200324"/>
    <lineage>
        <taxon>Eukaryota</taxon>
        <taxon>Fungi</taxon>
        <taxon>Dikarya</taxon>
        <taxon>Basidiomycota</taxon>
        <taxon>Pucciniomycotina</taxon>
        <taxon>Pucciniomycetes</taxon>
        <taxon>Pucciniales</taxon>
        <taxon>Pucciniaceae</taxon>
        <taxon>Puccinia</taxon>
    </lineage>
</organism>
<dbReference type="EMBL" id="PGCI01000830">
    <property type="protein sequence ID" value="PLW14157.1"/>
    <property type="molecule type" value="Genomic_DNA"/>
</dbReference>
<evidence type="ECO:0000313" key="1">
    <source>
        <dbReference type="EMBL" id="PLW14157.1"/>
    </source>
</evidence>
<sequence length="161" mass="17943">MNPIDTRTLGCSLDILLPEDVPSSAWPVRQQFRLGLRWRSCVCRTVDCFVIGKGHKKTVRDWSRRPYLRSWGLAKTSMQSSAAGSGVSRLAAFAGPTNKNFMSGRGRAPISGLNYDSSIEGCSLERLTKCVLKPVACCHIEKYQVLASKENFKSFQQFLAH</sequence>
<name>A0A2N5SLN3_9BASI</name>
<gene>
    <name evidence="1" type="ORF">PCASD_25039</name>
</gene>
<protein>
    <submittedName>
        <fullName evidence="1">Uncharacterized protein</fullName>
    </submittedName>
</protein>
<dbReference type="AlphaFoldDB" id="A0A2N5SLN3"/>
<accession>A0A2N5SLN3</accession>